<evidence type="ECO:0000259" key="3">
    <source>
        <dbReference type="Pfam" id="PF01048"/>
    </source>
</evidence>
<dbReference type="GO" id="GO:0008930">
    <property type="term" value="F:methylthioadenosine nucleosidase activity"/>
    <property type="evidence" value="ECO:0007669"/>
    <property type="project" value="TreeGrafter"/>
</dbReference>
<evidence type="ECO:0000313" key="5">
    <source>
        <dbReference type="Proteomes" id="UP000033121"/>
    </source>
</evidence>
<evidence type="ECO:0000256" key="1">
    <source>
        <dbReference type="HAMAP-Rule" id="MF_00991"/>
    </source>
</evidence>
<protein>
    <recommendedName>
        <fullName evidence="1 2">Futalosine hydrolase</fullName>
        <shortName evidence="1">FL hydrolase</shortName>
        <ecNumber evidence="1 2">3.2.2.26</ecNumber>
    </recommendedName>
    <alternativeName>
        <fullName evidence="1">Futalosine nucleosidase</fullName>
    </alternativeName>
    <alternativeName>
        <fullName evidence="1">Menaquinone biosynthetic enzyme MqnB</fullName>
    </alternativeName>
</protein>
<dbReference type="Proteomes" id="UP000033121">
    <property type="component" value="Unassembled WGS sequence"/>
</dbReference>
<keyword evidence="1" id="KW-0474">Menaquinone biosynthesis</keyword>
<dbReference type="RefSeq" id="WP_072054044.1">
    <property type="nucleotide sequence ID" value="NZ_BBWV01000006.1"/>
</dbReference>
<dbReference type="Gene3D" id="3.40.50.1580">
    <property type="entry name" value="Nucleoside phosphorylase domain"/>
    <property type="match status" value="1"/>
</dbReference>
<dbReference type="PANTHER" id="PTHR46832:SF2">
    <property type="entry name" value="FUTALOSINE HYDROLASE"/>
    <property type="match status" value="1"/>
</dbReference>
<comment type="pathway">
    <text evidence="1">Quinol/quinone metabolism; menaquinone biosynthesis.</text>
</comment>
<dbReference type="GO" id="GO:0005829">
    <property type="term" value="C:cytosol"/>
    <property type="evidence" value="ECO:0007669"/>
    <property type="project" value="TreeGrafter"/>
</dbReference>
<dbReference type="GO" id="GO:0009234">
    <property type="term" value="P:menaquinone biosynthetic process"/>
    <property type="evidence" value="ECO:0007669"/>
    <property type="project" value="UniProtKB-UniRule"/>
</dbReference>
<comment type="function">
    <text evidence="1">Catalyzes the hydrolysis of futalosine (FL) to dehypoxanthine futalosine (DHFL) and hypoxanthine, a step in the biosynthesis of menaquinone (MK, vitamin K2).</text>
</comment>
<comment type="caution">
    <text evidence="4">The sequence shown here is derived from an EMBL/GenBank/DDBJ whole genome shotgun (WGS) entry which is preliminary data.</text>
</comment>
<dbReference type="InterPro" id="IPR035994">
    <property type="entry name" value="Nucleoside_phosphorylase_sf"/>
</dbReference>
<dbReference type="EMBL" id="BBWV01000006">
    <property type="protein sequence ID" value="GAO45575.1"/>
    <property type="molecule type" value="Genomic_DNA"/>
</dbReference>
<comment type="similarity">
    <text evidence="1">Belongs to the PNP/UDP phosphorylase family. Futalosine hydrolase subfamily.</text>
</comment>
<evidence type="ECO:0000313" key="4">
    <source>
        <dbReference type="EMBL" id="GAO45575.1"/>
    </source>
</evidence>
<keyword evidence="1" id="KW-0378">Hydrolase</keyword>
<evidence type="ECO:0000256" key="2">
    <source>
        <dbReference type="NCBIfam" id="TIGR03664"/>
    </source>
</evidence>
<keyword evidence="5" id="KW-1185">Reference proteome</keyword>
<name>A0A0E9N867_9BACT</name>
<dbReference type="InterPro" id="IPR000845">
    <property type="entry name" value="Nucleoside_phosphorylase_d"/>
</dbReference>
<dbReference type="EC" id="3.2.2.26" evidence="1 2"/>
<dbReference type="OrthoDB" id="9788270at2"/>
<dbReference type="AlphaFoldDB" id="A0A0E9N867"/>
<gene>
    <name evidence="1" type="primary">mqnB</name>
    <name evidence="4" type="ORF">FPE01S_06_00660</name>
</gene>
<dbReference type="STRING" id="1220578.FPE01S_06_00660"/>
<dbReference type="GO" id="GO:0009116">
    <property type="term" value="P:nucleoside metabolic process"/>
    <property type="evidence" value="ECO:0007669"/>
    <property type="project" value="InterPro"/>
</dbReference>
<sequence>MHCLLVAATPFEIAPFTDHLGLTEKLDHIDMEIDILVTGVGNMAATYALSRYLQHRKPDLVIQAGVAGAFDPEIAIGSVFAVKQDVVADQGVQEKDGFWDVFDLSLASPGELPYRKGVLPNPYTNLIRRTRLKKAIGITVNEISTSKKRIAAHAEKYQAQLESMEGAALHYTCLMEHVTFLQLRAVSNYIGDRNKKNWNMPLAIGNLNKELIRLLESL</sequence>
<dbReference type="InterPro" id="IPR019963">
    <property type="entry name" value="FL_hydrolase_MqnB"/>
</dbReference>
<dbReference type="NCBIfam" id="TIGR03664">
    <property type="entry name" value="fut_nucase"/>
    <property type="match status" value="1"/>
</dbReference>
<dbReference type="GO" id="GO:0008782">
    <property type="term" value="F:adenosylhomocysteine nucleosidase activity"/>
    <property type="evidence" value="ECO:0007669"/>
    <property type="project" value="TreeGrafter"/>
</dbReference>
<dbReference type="SUPFAM" id="SSF53167">
    <property type="entry name" value="Purine and uridine phosphorylases"/>
    <property type="match status" value="1"/>
</dbReference>
<feature type="domain" description="Nucleoside phosphorylase" evidence="3">
    <location>
        <begin position="35"/>
        <end position="203"/>
    </location>
</feature>
<accession>A0A0E9N867</accession>
<dbReference type="PANTHER" id="PTHR46832">
    <property type="entry name" value="5'-METHYLTHIOADENOSINE/S-ADENOSYLHOMOCYSTEINE NUCLEOSIDASE"/>
    <property type="match status" value="1"/>
</dbReference>
<proteinExistence type="inferred from homology"/>
<dbReference type="HAMAP" id="MF_00991">
    <property type="entry name" value="MqnB"/>
    <property type="match status" value="1"/>
</dbReference>
<reference evidence="4 5" key="1">
    <citation type="submission" date="2015-04" db="EMBL/GenBank/DDBJ databases">
        <title>Whole genome shotgun sequence of Flavihumibacter petaseus NBRC 106054.</title>
        <authorList>
            <person name="Miyazawa S."/>
            <person name="Hosoyama A."/>
            <person name="Hashimoto M."/>
            <person name="Noguchi M."/>
            <person name="Tsuchikane K."/>
            <person name="Ohji S."/>
            <person name="Yamazoe A."/>
            <person name="Ichikawa N."/>
            <person name="Kimura A."/>
            <person name="Fujita N."/>
        </authorList>
    </citation>
    <scope>NUCLEOTIDE SEQUENCE [LARGE SCALE GENOMIC DNA]</scope>
    <source>
        <strain evidence="4 5">NBRC 106054</strain>
    </source>
</reference>
<organism evidence="4 5">
    <name type="scientific">Flavihumibacter petaseus NBRC 106054</name>
    <dbReference type="NCBI Taxonomy" id="1220578"/>
    <lineage>
        <taxon>Bacteria</taxon>
        <taxon>Pseudomonadati</taxon>
        <taxon>Bacteroidota</taxon>
        <taxon>Chitinophagia</taxon>
        <taxon>Chitinophagales</taxon>
        <taxon>Chitinophagaceae</taxon>
        <taxon>Flavihumibacter</taxon>
    </lineage>
</organism>
<dbReference type="GO" id="GO:0019284">
    <property type="term" value="P:L-methionine salvage from S-adenosylmethionine"/>
    <property type="evidence" value="ECO:0007669"/>
    <property type="project" value="TreeGrafter"/>
</dbReference>
<dbReference type="UniPathway" id="UPA00079"/>
<comment type="catalytic activity">
    <reaction evidence="1">
        <text>futalosine + H2O = dehypoxanthine futalosine + hypoxanthine</text>
        <dbReference type="Rhea" id="RHEA:25904"/>
        <dbReference type="ChEBI" id="CHEBI:15377"/>
        <dbReference type="ChEBI" id="CHEBI:17368"/>
        <dbReference type="ChEBI" id="CHEBI:58863"/>
        <dbReference type="ChEBI" id="CHEBI:58864"/>
        <dbReference type="EC" id="3.2.2.26"/>
    </reaction>
</comment>
<dbReference type="Pfam" id="PF01048">
    <property type="entry name" value="PNP_UDP_1"/>
    <property type="match status" value="1"/>
</dbReference>